<protein>
    <recommendedName>
        <fullName evidence="3">DUF4760 domain-containing protein</fullName>
    </recommendedName>
</protein>
<sequence>MSVEITALLSSLIAATVALVVSRVNNKNQYARDLFKYETDNALEKKRDELGRAREYYFDQLNSLEQVNQILHRIIASADLTTSTIQSTKNLSVEEFDQQYLSQRDDLSKLAGIVIAKFPDMYSAVSKIDGLHNQYWGSQRELLQLDFQKDKERGTWRIENIVNVEREIFEESQKIINKSLEISENIKSTVPDLWSFID</sequence>
<evidence type="ECO:0008006" key="3">
    <source>
        <dbReference type="Google" id="ProtNLM"/>
    </source>
</evidence>
<gene>
    <name evidence="1" type="ORF">E1163_28605</name>
</gene>
<organism evidence="1 2">
    <name type="scientific">Fulvivirga kasyanovii</name>
    <dbReference type="NCBI Taxonomy" id="396812"/>
    <lineage>
        <taxon>Bacteria</taxon>
        <taxon>Pseudomonadati</taxon>
        <taxon>Bacteroidota</taxon>
        <taxon>Cytophagia</taxon>
        <taxon>Cytophagales</taxon>
        <taxon>Fulvivirgaceae</taxon>
        <taxon>Fulvivirga</taxon>
    </lineage>
</organism>
<reference evidence="1 2" key="1">
    <citation type="submission" date="2019-02" db="EMBL/GenBank/DDBJ databases">
        <authorList>
            <person name="Goldberg S.R."/>
            <person name="Haltli B.A."/>
            <person name="Correa H."/>
            <person name="Russell K.G."/>
        </authorList>
    </citation>
    <scope>NUCLEOTIDE SEQUENCE [LARGE SCALE GENOMIC DNA]</scope>
    <source>
        <strain evidence="1 2">JCM 16186</strain>
    </source>
</reference>
<dbReference type="EMBL" id="SMLW01000676">
    <property type="protein sequence ID" value="MTI28956.1"/>
    <property type="molecule type" value="Genomic_DNA"/>
</dbReference>
<evidence type="ECO:0000313" key="2">
    <source>
        <dbReference type="Proteomes" id="UP000798808"/>
    </source>
</evidence>
<accession>A0ABW9RYF4</accession>
<name>A0ABW9RYF4_9BACT</name>
<proteinExistence type="predicted"/>
<comment type="caution">
    <text evidence="1">The sequence shown here is derived from an EMBL/GenBank/DDBJ whole genome shotgun (WGS) entry which is preliminary data.</text>
</comment>
<dbReference type="Proteomes" id="UP000798808">
    <property type="component" value="Unassembled WGS sequence"/>
</dbReference>
<evidence type="ECO:0000313" key="1">
    <source>
        <dbReference type="EMBL" id="MTI28956.1"/>
    </source>
</evidence>
<dbReference type="RefSeq" id="WP_155176980.1">
    <property type="nucleotide sequence ID" value="NZ_BAAAFL010000012.1"/>
</dbReference>
<keyword evidence="2" id="KW-1185">Reference proteome</keyword>